<dbReference type="PROSITE" id="PS50181">
    <property type="entry name" value="FBOX"/>
    <property type="match status" value="1"/>
</dbReference>
<organism evidence="6 7">
    <name type="scientific">Tetradesmus obliquus</name>
    <name type="common">Green alga</name>
    <name type="synonym">Acutodesmus obliquus</name>
    <dbReference type="NCBI Taxonomy" id="3088"/>
    <lineage>
        <taxon>Eukaryota</taxon>
        <taxon>Viridiplantae</taxon>
        <taxon>Chlorophyta</taxon>
        <taxon>core chlorophytes</taxon>
        <taxon>Chlorophyceae</taxon>
        <taxon>CS clade</taxon>
        <taxon>Sphaeropleales</taxon>
        <taxon>Scenedesmaceae</taxon>
        <taxon>Tetradesmus</taxon>
    </lineage>
</organism>
<dbReference type="EMBL" id="FNXT01000867">
    <property type="protein sequence ID" value="SZX68615.1"/>
    <property type="molecule type" value="Genomic_DNA"/>
</dbReference>
<dbReference type="InterPro" id="IPR036322">
    <property type="entry name" value="WD40_repeat_dom_sf"/>
</dbReference>
<name>A0A383VSX5_TETOB</name>
<dbReference type="InterPro" id="IPR050505">
    <property type="entry name" value="WDR55/POC1"/>
</dbReference>
<reference evidence="6 7" key="1">
    <citation type="submission" date="2016-10" db="EMBL/GenBank/DDBJ databases">
        <authorList>
            <person name="Cai Z."/>
        </authorList>
    </citation>
    <scope>NUCLEOTIDE SEQUENCE [LARGE SCALE GENOMIC DNA]</scope>
</reference>
<feature type="compositionally biased region" description="Basic residues" evidence="4">
    <location>
        <begin position="986"/>
        <end position="1009"/>
    </location>
</feature>
<evidence type="ECO:0000313" key="6">
    <source>
        <dbReference type="EMBL" id="SZX68615.1"/>
    </source>
</evidence>
<dbReference type="InterPro" id="IPR001680">
    <property type="entry name" value="WD40_rpt"/>
</dbReference>
<dbReference type="PANTHER" id="PTHR44019:SF8">
    <property type="entry name" value="POC1 CENTRIOLAR PROTEIN HOMOLOG"/>
    <property type="match status" value="1"/>
</dbReference>
<keyword evidence="1 3" id="KW-0853">WD repeat</keyword>
<dbReference type="SMART" id="SM00320">
    <property type="entry name" value="WD40"/>
    <property type="match status" value="4"/>
</dbReference>
<dbReference type="SMART" id="SM00256">
    <property type="entry name" value="FBOX"/>
    <property type="match status" value="1"/>
</dbReference>
<dbReference type="PANTHER" id="PTHR44019">
    <property type="entry name" value="WD REPEAT-CONTAINING PROTEIN 55"/>
    <property type="match status" value="1"/>
</dbReference>
<feature type="region of interest" description="Disordered" evidence="4">
    <location>
        <begin position="1"/>
        <end position="33"/>
    </location>
</feature>
<dbReference type="PROSITE" id="PS50294">
    <property type="entry name" value="WD_REPEATS_REGION"/>
    <property type="match status" value="1"/>
</dbReference>
<evidence type="ECO:0000256" key="4">
    <source>
        <dbReference type="SAM" id="MobiDB-lite"/>
    </source>
</evidence>
<accession>A0A383VSX5</accession>
<feature type="region of interest" description="Disordered" evidence="4">
    <location>
        <begin position="125"/>
        <end position="153"/>
    </location>
</feature>
<gene>
    <name evidence="6" type="ORF">BQ4739_LOCUS8954</name>
</gene>
<evidence type="ECO:0000256" key="1">
    <source>
        <dbReference type="ARBA" id="ARBA00022574"/>
    </source>
</evidence>
<feature type="region of interest" description="Disordered" evidence="4">
    <location>
        <begin position="970"/>
        <end position="1009"/>
    </location>
</feature>
<dbReference type="CDD" id="cd09917">
    <property type="entry name" value="F-box_SF"/>
    <property type="match status" value="1"/>
</dbReference>
<feature type="compositionally biased region" description="Low complexity" evidence="4">
    <location>
        <begin position="177"/>
        <end position="197"/>
    </location>
</feature>
<keyword evidence="2" id="KW-0677">Repeat</keyword>
<proteinExistence type="predicted"/>
<dbReference type="SUPFAM" id="SSF81383">
    <property type="entry name" value="F-box domain"/>
    <property type="match status" value="1"/>
</dbReference>
<feature type="compositionally biased region" description="Low complexity" evidence="4">
    <location>
        <begin position="24"/>
        <end position="33"/>
    </location>
</feature>
<feature type="compositionally biased region" description="Low complexity" evidence="4">
    <location>
        <begin position="221"/>
        <end position="231"/>
    </location>
</feature>
<dbReference type="InterPro" id="IPR015943">
    <property type="entry name" value="WD40/YVTN_repeat-like_dom_sf"/>
</dbReference>
<feature type="region of interest" description="Disordered" evidence="4">
    <location>
        <begin position="177"/>
        <end position="231"/>
    </location>
</feature>
<feature type="repeat" description="WD" evidence="3">
    <location>
        <begin position="538"/>
        <end position="577"/>
    </location>
</feature>
<dbReference type="AlphaFoldDB" id="A0A383VSX5"/>
<evidence type="ECO:0000259" key="5">
    <source>
        <dbReference type="PROSITE" id="PS50181"/>
    </source>
</evidence>
<dbReference type="Gene3D" id="2.130.10.10">
    <property type="entry name" value="YVTN repeat-like/Quinoprotein amine dehydrogenase"/>
    <property type="match status" value="2"/>
</dbReference>
<evidence type="ECO:0000256" key="2">
    <source>
        <dbReference type="ARBA" id="ARBA00022737"/>
    </source>
</evidence>
<dbReference type="STRING" id="3088.A0A383VSX5"/>
<evidence type="ECO:0000313" key="7">
    <source>
        <dbReference type="Proteomes" id="UP000256970"/>
    </source>
</evidence>
<dbReference type="InterPro" id="IPR001810">
    <property type="entry name" value="F-box_dom"/>
</dbReference>
<keyword evidence="7" id="KW-1185">Reference proteome</keyword>
<sequence length="1009" mass="101908">MSSTPVAVPSRELPAQSTGGVLGSSPRPSSTPASAARKFFKRLQYDASLDQCQFSVGLLQTREQAERKSGAEAWSMRLHSSLLELPFTDFLARYGEDVPFHRIVWFKQNGAIVWEAENLKMKLAGDSSSHHHHHHHSGSGIPQQLPPVPALGSSFTGCSPPAGSFMARLAAGAAAAAPGTTPSSSAALPPRAGSLPLNADHSGSSSQHWKPQRHSGTDFTGSPSSWGGPGHWSAAAAARGSLCGAGGGSGAGSYHGHSPAGQSPLLGTSPIGCCALSAGPTPSSAPFGTSPKCMSGMLNPSSSSWTGNAGSFTGPCGGILSTSLRAAGGCSSYVMSPAGSCSSSWTGTSPLAAAAAAGIPLPLPSVTSSGSFGTAGVGAASVGFAGDAVALELLQQQGSDAAAGGEGGEEAALADFSMLPEECWVDVLQRLGVKELCYCSRVSRTLRGLAARPFLWSTAYARLFGTAPPGDWSAQTVKRLCRRSELRASRWVEADVELKSVGFPGTWCCQMDDAKVLSGDGCCVRLWSHDTGRRIATLRGHTGRVTAVAFDDDLIISGCSQGTVKLWSMDELKLSKTLRHHTDAVSATALLHGLPISAGKDGCVCVWDAAAPNSPLVVLEAGGPVHALQLQEEKGQLISATSSLSVWDMNTTQLLFNLSAPPGLSRLGSSSGSSSSLSTAGGAAPAAAGASGAAAAAAAGNADAAHVLMDAADADAADGVLLQDGWLLDEEEEEAANVAAAAAAGHGARGGDGDKPLTCVSCHGNLVAAGRAGSVVLWDLRSQEAVGSISPSLLGKPSNAPCIGVQLDDWKLVTGWAGSSGASSSSSGGSCWWRSTTDIAAAAAAAEAPAGHTLELYDIRAAASFSSYGGAGSSSSSSSGGMWGGEALMSLAVPNRVTCFQFHGQNLLVGQEGAECCLVSFQRPGSGTARAAAAWGYGCPSSSSSAYATCGSAGAACFGMSPGSHAQYGVDEAGNADEGGGGGRGGKGKKKAAKVNGKKQTRYPKRATR</sequence>
<dbReference type="Proteomes" id="UP000256970">
    <property type="component" value="Unassembled WGS sequence"/>
</dbReference>
<dbReference type="PROSITE" id="PS50082">
    <property type="entry name" value="WD_REPEATS_2"/>
    <property type="match status" value="1"/>
</dbReference>
<dbReference type="SUPFAM" id="SSF50978">
    <property type="entry name" value="WD40 repeat-like"/>
    <property type="match status" value="1"/>
</dbReference>
<dbReference type="InterPro" id="IPR040459">
    <property type="entry name" value="MJ1316"/>
</dbReference>
<dbReference type="InterPro" id="IPR036047">
    <property type="entry name" value="F-box-like_dom_sf"/>
</dbReference>
<feature type="domain" description="F-box" evidence="5">
    <location>
        <begin position="413"/>
        <end position="463"/>
    </location>
</feature>
<evidence type="ECO:0000256" key="3">
    <source>
        <dbReference type="PROSITE-ProRule" id="PRU00221"/>
    </source>
</evidence>
<dbReference type="Gene3D" id="1.20.1280.50">
    <property type="match status" value="1"/>
</dbReference>
<dbReference type="Pfam" id="PF00400">
    <property type="entry name" value="WD40"/>
    <property type="match status" value="2"/>
</dbReference>
<dbReference type="Pfam" id="PF04457">
    <property type="entry name" value="MJ1316"/>
    <property type="match status" value="1"/>
</dbReference>
<dbReference type="Pfam" id="PF12937">
    <property type="entry name" value="F-box-like"/>
    <property type="match status" value="1"/>
</dbReference>
<protein>
    <recommendedName>
        <fullName evidence="5">F-box domain-containing protein</fullName>
    </recommendedName>
</protein>